<reference evidence="14" key="1">
    <citation type="submission" date="2020-01" db="EMBL/GenBank/DDBJ databases">
        <title>Identification and distribution of gene clusters putatively required for synthesis of sphingolipid metabolism inhibitors in phylogenetically diverse species of the filamentous fungus Fusarium.</title>
        <authorList>
            <person name="Kim H.-S."/>
            <person name="Busman M."/>
            <person name="Brown D.W."/>
            <person name="Divon H."/>
            <person name="Uhlig S."/>
            <person name="Proctor R.H."/>
        </authorList>
    </citation>
    <scope>NUCLEOTIDE SEQUENCE</scope>
    <source>
        <strain evidence="14">NRRL 53441</strain>
    </source>
</reference>
<dbReference type="PROSITE" id="PS50929">
    <property type="entry name" value="ABC_TM1F"/>
    <property type="match status" value="2"/>
</dbReference>
<dbReference type="InterPro" id="IPR017871">
    <property type="entry name" value="ABC_transporter-like_CS"/>
</dbReference>
<evidence type="ECO:0000313" key="14">
    <source>
        <dbReference type="EMBL" id="KAF4447391.1"/>
    </source>
</evidence>
<dbReference type="PROSITE" id="PS00211">
    <property type="entry name" value="ABC_TRANSPORTER_1"/>
    <property type="match status" value="2"/>
</dbReference>
<comment type="subcellular location">
    <subcellularLocation>
        <location evidence="1">Membrane</location>
        <topology evidence="1">Multi-pass membrane protein</topology>
    </subcellularLocation>
</comment>
<dbReference type="PANTHER" id="PTHR43394:SF11">
    <property type="entry name" value="ATP-BINDING CASSETTE TRANSPORTER"/>
    <property type="match status" value="1"/>
</dbReference>
<dbReference type="Gene3D" id="3.40.50.300">
    <property type="entry name" value="P-loop containing nucleotide triphosphate hydrolases"/>
    <property type="match status" value="2"/>
</dbReference>
<dbReference type="FunFam" id="3.40.50.300:FF:000913">
    <property type="entry name" value="ABC multidrug transporter SitT"/>
    <property type="match status" value="1"/>
</dbReference>
<dbReference type="SMART" id="SM00382">
    <property type="entry name" value="AAA"/>
    <property type="match status" value="2"/>
</dbReference>
<dbReference type="SUPFAM" id="SSF90123">
    <property type="entry name" value="ABC transporter transmembrane region"/>
    <property type="match status" value="2"/>
</dbReference>
<dbReference type="GO" id="GO:0005743">
    <property type="term" value="C:mitochondrial inner membrane"/>
    <property type="evidence" value="ECO:0007669"/>
    <property type="project" value="TreeGrafter"/>
</dbReference>
<evidence type="ECO:0000256" key="1">
    <source>
        <dbReference type="ARBA" id="ARBA00004141"/>
    </source>
</evidence>
<dbReference type="PROSITE" id="PS50893">
    <property type="entry name" value="ABC_TRANSPORTER_2"/>
    <property type="match status" value="2"/>
</dbReference>
<dbReference type="Pfam" id="PF00664">
    <property type="entry name" value="ABC_membrane"/>
    <property type="match status" value="2"/>
</dbReference>
<comment type="similarity">
    <text evidence="2">Belongs to the ABC transporter superfamily. ABCB family. Multidrug resistance exporter (TC 3.A.1.201) subfamily.</text>
</comment>
<dbReference type="CDD" id="cd18578">
    <property type="entry name" value="ABC_6TM_Pgp_ABCB1_D2_like"/>
    <property type="match status" value="1"/>
</dbReference>
<dbReference type="InterPro" id="IPR003593">
    <property type="entry name" value="AAA+_ATPase"/>
</dbReference>
<comment type="caution">
    <text evidence="14">The sequence shown here is derived from an EMBL/GenBank/DDBJ whole genome shotgun (WGS) entry which is preliminary data.</text>
</comment>
<evidence type="ECO:0000259" key="13">
    <source>
        <dbReference type="PROSITE" id="PS50929"/>
    </source>
</evidence>
<dbReference type="GO" id="GO:0090374">
    <property type="term" value="P:oligopeptide export from mitochondrion"/>
    <property type="evidence" value="ECO:0007669"/>
    <property type="project" value="TreeGrafter"/>
</dbReference>
<dbReference type="GO" id="GO:0015421">
    <property type="term" value="F:ABC-type oligopeptide transporter activity"/>
    <property type="evidence" value="ECO:0007669"/>
    <property type="project" value="TreeGrafter"/>
</dbReference>
<evidence type="ECO:0000256" key="2">
    <source>
        <dbReference type="ARBA" id="ARBA00007577"/>
    </source>
</evidence>
<dbReference type="InterPro" id="IPR003439">
    <property type="entry name" value="ABC_transporter-like_ATP-bd"/>
</dbReference>
<evidence type="ECO:0000256" key="11">
    <source>
        <dbReference type="SAM" id="Phobius"/>
    </source>
</evidence>
<feature type="domain" description="ABC transporter" evidence="12">
    <location>
        <begin position="1058"/>
        <end position="1295"/>
    </location>
</feature>
<dbReference type="PANTHER" id="PTHR43394">
    <property type="entry name" value="ATP-DEPENDENT PERMEASE MDL1, MITOCHONDRIAL"/>
    <property type="match status" value="1"/>
</dbReference>
<feature type="transmembrane region" description="Helical" evidence="11">
    <location>
        <begin position="173"/>
        <end position="192"/>
    </location>
</feature>
<evidence type="ECO:0000313" key="15">
    <source>
        <dbReference type="Proteomes" id="UP000605986"/>
    </source>
</evidence>
<evidence type="ECO:0000256" key="5">
    <source>
        <dbReference type="ARBA" id="ARBA00022737"/>
    </source>
</evidence>
<feature type="transmembrane region" description="Helical" evidence="11">
    <location>
        <begin position="61"/>
        <end position="85"/>
    </location>
</feature>
<feature type="domain" description="ABC transporter" evidence="12">
    <location>
        <begin position="374"/>
        <end position="666"/>
    </location>
</feature>
<feature type="transmembrane region" description="Helical" evidence="11">
    <location>
        <begin position="776"/>
        <end position="799"/>
    </location>
</feature>
<feature type="transmembrane region" description="Helical" evidence="11">
    <location>
        <begin position="730"/>
        <end position="756"/>
    </location>
</feature>
<dbReference type="OrthoDB" id="6500128at2759"/>
<protein>
    <recommendedName>
        <fullName evidence="16">ABC transporter</fullName>
    </recommendedName>
</protein>
<keyword evidence="6" id="KW-0547">Nucleotide-binding</keyword>
<evidence type="ECO:0000256" key="10">
    <source>
        <dbReference type="SAM" id="MobiDB-lite"/>
    </source>
</evidence>
<proteinExistence type="inferred from homology"/>
<feature type="transmembrane region" description="Helical" evidence="11">
    <location>
        <begin position="277"/>
        <end position="300"/>
    </location>
</feature>
<feature type="region of interest" description="Disordered" evidence="10">
    <location>
        <begin position="444"/>
        <end position="478"/>
    </location>
</feature>
<dbReference type="SUPFAM" id="SSF52540">
    <property type="entry name" value="P-loop containing nucleoside triphosphate hydrolases"/>
    <property type="match status" value="3"/>
</dbReference>
<feature type="transmembrane region" description="Helical" evidence="11">
    <location>
        <begin position="879"/>
        <end position="899"/>
    </location>
</feature>
<keyword evidence="7" id="KW-0067">ATP-binding</keyword>
<evidence type="ECO:0000256" key="3">
    <source>
        <dbReference type="ARBA" id="ARBA00022448"/>
    </source>
</evidence>
<evidence type="ECO:0000256" key="7">
    <source>
        <dbReference type="ARBA" id="ARBA00022840"/>
    </source>
</evidence>
<dbReference type="GO" id="GO:0016887">
    <property type="term" value="F:ATP hydrolysis activity"/>
    <property type="evidence" value="ECO:0007669"/>
    <property type="project" value="InterPro"/>
</dbReference>
<sequence>MIVHENITEKPAGSSSSSPPDQPAHNTKEDGLQVNAKLRPERTANFKDYLRIFSYATKWDFVAYAAGFFASIGAGVTLPLMNVIFGQFVGKFTDYFMPGNTTSRSDFNKSIDRLALYMFALFLGRLSSAIRLHYLQRLFGQSIHVLDSMPPGYATGTITSTANVLQLGISEKLGIFVEYNSTIVAAIIVAFVKNWSLTLVTSSIILYLFLVLGTLLPIILKVNAHITKAEGRAGAVASEALASVRMVAACGAESRISKRYAAFVEETRQHGKLLSPLIGGQLGLIFFGLYSGFALCFWFGAKSYLAGRLSNVGDVLVVLLSVMIVVISLERTSTPLLAVGKATVAACEFFVVIDAPQPSKGHLKEPDVSPTEDIVFENVSFAYPSRPHVQVLDDLNLRIKAGKINAVVGPSGSGKSTIVGLIQRWYTLRDHHVLAKVIEKDKKGGKKNKKNECDEDGDLDNSTETKPEEFGPPIEVRGQISTAGQPLDDIDLKWWRSQIGLVQQEPFLFNDTIYKNVAYGLIGTPWEHDTEDKKRKLVTEACQEAFADEFIDRLPDGLDTLVGDSGAKLSGGQRQRLAIARSIVRKPSILILDEATSSIDVRGERIVQAALDRVAQNRTTITIAHRLSTIKKADRIIVLKKGKVVESGTHDSLITFEGGVYSGLVHAQSLSLGEPTESAYESAETEDKPTLADVTSTAVSEADVTAEAPKDKARSFFTSFGRLFYESRNVWPAFFLTLFAGACVGAGVPLQAWIFGKIIVSFNTISTDSDLSDSNFWSLMFFVLALGIGSSYFALVFIATRMSATVRAKYQQQYFDSVMFQKTSFFDHEDHSHGTMTSRLGQDPRQLEELMGLNMASVFVALFNVAGAISIAFAFAWKLALVSCCVVLPVMIISAYWRFKYELAFEKMNNDVFAESSKFASESIGAFRTVTSLTLEDSICQRYQTLLDGHVVSAYKKARWVSILFGFSDSASMACQALNFWWGGRLLSRHEIGLVAFFVCFMAITNGSEAAGQALGFGPNSAMASAAANRILDMRESRPRDKVSTSQEIPDTDGGMSIELDNIYFKYPTRRTSVFKGLSLKIEKGQFAALVGASGCGKTSIVSLMERFYDLDKGRILLNGKDATDINLYEYRKYFSLVAQEATLFQGTIRDNILLGVDPSAITNERLDQACRDASIHDFIVSLPEGYNTNIGSRGVSLSGGQKQRVAIARALIRDPKVLLLDEATSSLDSESEKLVQSAFERASEGRTMLVVAHRLATVQNADIIFVLGEGQLLEQGSHTELLKKRGIYWHMVSAFVQDDCDGRVANYSEVSKPSLGSLGMVFIMAMQPRTYAFRQAHKVAGASF</sequence>
<feature type="transmembrane region" description="Helical" evidence="11">
    <location>
        <begin position="312"/>
        <end position="329"/>
    </location>
</feature>
<keyword evidence="4 11" id="KW-0812">Transmembrane</keyword>
<keyword evidence="9 11" id="KW-0472">Membrane</keyword>
<dbReference type="InterPro" id="IPR036640">
    <property type="entry name" value="ABC1_TM_sf"/>
</dbReference>
<evidence type="ECO:0000256" key="6">
    <source>
        <dbReference type="ARBA" id="ARBA00022741"/>
    </source>
</evidence>
<dbReference type="Gene3D" id="1.20.1560.10">
    <property type="entry name" value="ABC transporter type 1, transmembrane domain"/>
    <property type="match status" value="1"/>
</dbReference>
<keyword evidence="15" id="KW-1185">Reference proteome</keyword>
<dbReference type="InterPro" id="IPR027417">
    <property type="entry name" value="P-loop_NTPase"/>
</dbReference>
<name>A0A8H4NWR1_9HYPO</name>
<accession>A0A8H4NWR1</accession>
<feature type="transmembrane region" description="Helical" evidence="11">
    <location>
        <begin position="204"/>
        <end position="222"/>
    </location>
</feature>
<keyword evidence="8 11" id="KW-1133">Transmembrane helix</keyword>
<gene>
    <name evidence="14" type="ORF">F53441_9069</name>
</gene>
<feature type="region of interest" description="Disordered" evidence="10">
    <location>
        <begin position="1"/>
        <end position="34"/>
    </location>
</feature>
<evidence type="ECO:0000256" key="4">
    <source>
        <dbReference type="ARBA" id="ARBA00022692"/>
    </source>
</evidence>
<dbReference type="InterPro" id="IPR039421">
    <property type="entry name" value="Type_1_exporter"/>
</dbReference>
<feature type="domain" description="ABC transmembrane type-1" evidence="13">
    <location>
        <begin position="735"/>
        <end position="1023"/>
    </location>
</feature>
<evidence type="ECO:0000256" key="9">
    <source>
        <dbReference type="ARBA" id="ARBA00023136"/>
    </source>
</evidence>
<dbReference type="GO" id="GO:0005524">
    <property type="term" value="F:ATP binding"/>
    <property type="evidence" value="ECO:0007669"/>
    <property type="project" value="UniProtKB-KW"/>
</dbReference>
<organism evidence="14 15">
    <name type="scientific">Fusarium austroafricanum</name>
    <dbReference type="NCBI Taxonomy" id="2364996"/>
    <lineage>
        <taxon>Eukaryota</taxon>
        <taxon>Fungi</taxon>
        <taxon>Dikarya</taxon>
        <taxon>Ascomycota</taxon>
        <taxon>Pezizomycotina</taxon>
        <taxon>Sordariomycetes</taxon>
        <taxon>Hypocreomycetidae</taxon>
        <taxon>Hypocreales</taxon>
        <taxon>Nectriaceae</taxon>
        <taxon>Fusarium</taxon>
        <taxon>Fusarium concolor species complex</taxon>
    </lineage>
</organism>
<evidence type="ECO:0008006" key="16">
    <source>
        <dbReference type="Google" id="ProtNLM"/>
    </source>
</evidence>
<feature type="domain" description="ABC transmembrane type-1" evidence="13">
    <location>
        <begin position="114"/>
        <end position="334"/>
    </location>
</feature>
<feature type="transmembrane region" description="Helical" evidence="11">
    <location>
        <begin position="853"/>
        <end position="873"/>
    </location>
</feature>
<dbReference type="CDD" id="cd03249">
    <property type="entry name" value="ABC_MTABC3_MDL1_MDL2"/>
    <property type="match status" value="1"/>
</dbReference>
<evidence type="ECO:0000259" key="12">
    <source>
        <dbReference type="PROSITE" id="PS50893"/>
    </source>
</evidence>
<keyword evidence="5" id="KW-0677">Repeat</keyword>
<dbReference type="InterPro" id="IPR011527">
    <property type="entry name" value="ABC1_TM_dom"/>
</dbReference>
<dbReference type="Pfam" id="PF00005">
    <property type="entry name" value="ABC_tran"/>
    <property type="match status" value="3"/>
</dbReference>
<keyword evidence="3" id="KW-0813">Transport</keyword>
<dbReference type="EMBL" id="JAADJG010000399">
    <property type="protein sequence ID" value="KAF4447391.1"/>
    <property type="molecule type" value="Genomic_DNA"/>
</dbReference>
<evidence type="ECO:0000256" key="8">
    <source>
        <dbReference type="ARBA" id="ARBA00022989"/>
    </source>
</evidence>
<dbReference type="Proteomes" id="UP000605986">
    <property type="component" value="Unassembled WGS sequence"/>
</dbReference>
<dbReference type="CDD" id="cd18577">
    <property type="entry name" value="ABC_6TM_Pgp_ABCB1_D1_like"/>
    <property type="match status" value="1"/>
</dbReference>